<dbReference type="CDD" id="cd06445">
    <property type="entry name" value="ATase"/>
    <property type="match status" value="1"/>
</dbReference>
<dbReference type="SUPFAM" id="SSF46767">
    <property type="entry name" value="Methylated DNA-protein cysteine methyltransferase, C-terminal domain"/>
    <property type="match status" value="1"/>
</dbReference>
<dbReference type="InterPro" id="IPR036388">
    <property type="entry name" value="WH-like_DNA-bd_sf"/>
</dbReference>
<evidence type="ECO:0000313" key="4">
    <source>
        <dbReference type="EMBL" id="RGV36383.1"/>
    </source>
</evidence>
<dbReference type="Gene3D" id="1.10.10.10">
    <property type="entry name" value="Winged helix-like DNA-binding domain superfamily/Winged helix DNA-binding domain"/>
    <property type="match status" value="1"/>
</dbReference>
<dbReference type="OrthoDB" id="9132167at2"/>
<evidence type="ECO:0000313" key="8">
    <source>
        <dbReference type="Proteomes" id="UP000286038"/>
    </source>
</evidence>
<dbReference type="Proteomes" id="UP000286038">
    <property type="component" value="Unassembled WGS sequence"/>
</dbReference>
<dbReference type="GO" id="GO:0032259">
    <property type="term" value="P:methylation"/>
    <property type="evidence" value="ECO:0007669"/>
    <property type="project" value="UniProtKB-KW"/>
</dbReference>
<accession>A0A412X6N3</accession>
<dbReference type="Proteomes" id="UP000286063">
    <property type="component" value="Unassembled WGS sequence"/>
</dbReference>
<dbReference type="GO" id="GO:0003908">
    <property type="term" value="F:methylated-DNA-[protein]-cysteine S-methyltransferase activity"/>
    <property type="evidence" value="ECO:0007669"/>
    <property type="project" value="UniProtKB-EC"/>
</dbReference>
<reference evidence="3 10" key="2">
    <citation type="submission" date="2021-02" db="EMBL/GenBank/DDBJ databases">
        <title>FDA dAtabase for Regulatory Grade micrObial Sequences (FDA-ARGOS): Supporting development and validation of Infectious Disease Dx tests.</title>
        <authorList>
            <person name="Carlson P."/>
            <person name="Fischbach M."/>
            <person name="Hastie J."/>
            <person name="Bilen M."/>
            <person name="Cheng A."/>
            <person name="Tallon L."/>
            <person name="Sadzewicz L."/>
            <person name="Zhao X."/>
            <person name="Boylan J."/>
            <person name="Ott S."/>
            <person name="Bowen H."/>
            <person name="Vavikolanu K."/>
            <person name="Mehta A."/>
            <person name="Aluvathingal J."/>
            <person name="Nadendla S."/>
            <person name="Yan Y."/>
            <person name="Sichtig H."/>
        </authorList>
    </citation>
    <scope>NUCLEOTIDE SEQUENCE [LARGE SCALE GENOMIC DNA]</scope>
    <source>
        <strain evidence="3 10">FDAARGOS_1229</strain>
    </source>
</reference>
<dbReference type="GeneID" id="93098440"/>
<dbReference type="Proteomes" id="UP000654720">
    <property type="component" value="Chromosome"/>
</dbReference>
<dbReference type="PANTHER" id="PTHR42942:SF1">
    <property type="entry name" value="ALKYLTRANSFERASE-LIKE PROTEIN 1"/>
    <property type="match status" value="1"/>
</dbReference>
<sequence length="111" mass="12406">MDETLREFFNDVYEITRQIPRGKVLTYGRIAALAGRPQHARWVGRAMAQSPDDKTLSCHRVVNSVGQTAPGWPQQRTQLESEGVTFRANGCVDMKKHLWEILTAPHSGGSS</sequence>
<evidence type="ECO:0000313" key="9">
    <source>
        <dbReference type="Proteomes" id="UP000286063"/>
    </source>
</evidence>
<gene>
    <name evidence="4" type="ORF">DWW18_01955</name>
    <name evidence="6" type="ORF">DWZ68_00980</name>
    <name evidence="5" type="ORF">DXA50_10880</name>
    <name evidence="3" type="ORF">I6J59_13420</name>
</gene>
<evidence type="ECO:0000256" key="1">
    <source>
        <dbReference type="ARBA" id="ARBA00022763"/>
    </source>
</evidence>
<dbReference type="AlphaFoldDB" id="A0A412X6N3"/>
<proteinExistence type="predicted"/>
<keyword evidence="10" id="KW-1185">Reference proteome</keyword>
<dbReference type="Pfam" id="PF01035">
    <property type="entry name" value="DNA_binding_1"/>
    <property type="match status" value="1"/>
</dbReference>
<evidence type="ECO:0000313" key="10">
    <source>
        <dbReference type="Proteomes" id="UP000654720"/>
    </source>
</evidence>
<keyword evidence="1" id="KW-0227">DNA damage</keyword>
<evidence type="ECO:0000259" key="2">
    <source>
        <dbReference type="Pfam" id="PF01035"/>
    </source>
</evidence>
<dbReference type="InterPro" id="IPR052520">
    <property type="entry name" value="ATL_DNA_repair"/>
</dbReference>
<dbReference type="EMBL" id="QRPV01000001">
    <property type="protein sequence ID" value="RHM47577.1"/>
    <property type="molecule type" value="Genomic_DNA"/>
</dbReference>
<dbReference type="RefSeq" id="WP_027202680.1">
    <property type="nucleotide sequence ID" value="NZ_CABJDM010000001.1"/>
</dbReference>
<keyword evidence="4" id="KW-0489">Methyltransferase</keyword>
<dbReference type="InterPro" id="IPR014048">
    <property type="entry name" value="MethylDNA_cys_MeTrfase_DNA-bd"/>
</dbReference>
<feature type="domain" description="Methylated-DNA-[protein]-cysteine S-methyltransferase DNA binding" evidence="2">
    <location>
        <begin position="7"/>
        <end position="84"/>
    </location>
</feature>
<dbReference type="EMBL" id="QSCR01000018">
    <property type="protein sequence ID" value="RGY16661.1"/>
    <property type="molecule type" value="Genomic_DNA"/>
</dbReference>
<dbReference type="Proteomes" id="UP000283589">
    <property type="component" value="Unassembled WGS sequence"/>
</dbReference>
<dbReference type="EMBL" id="QRZA01000002">
    <property type="protein sequence ID" value="RGV36383.1"/>
    <property type="molecule type" value="Genomic_DNA"/>
</dbReference>
<keyword evidence="4" id="KW-0808">Transferase</keyword>
<name>A0A412X6N3_9BACT</name>
<dbReference type="GO" id="GO:0006281">
    <property type="term" value="P:DNA repair"/>
    <property type="evidence" value="ECO:0007669"/>
    <property type="project" value="InterPro"/>
</dbReference>
<dbReference type="EC" id="2.1.1.63" evidence="4"/>
<evidence type="ECO:0000313" key="3">
    <source>
        <dbReference type="EMBL" id="QRO52029.1"/>
    </source>
</evidence>
<protein>
    <submittedName>
        <fullName evidence="4">Methylated-DNA--[protein]-cysteine S-methyltransferase</fullName>
        <ecNumber evidence="4">2.1.1.63</ecNumber>
    </submittedName>
</protein>
<evidence type="ECO:0000313" key="6">
    <source>
        <dbReference type="EMBL" id="RHM47577.1"/>
    </source>
</evidence>
<dbReference type="InterPro" id="IPR036217">
    <property type="entry name" value="MethylDNA_cys_MeTrfase_DNAb"/>
</dbReference>
<evidence type="ECO:0000313" key="7">
    <source>
        <dbReference type="Proteomes" id="UP000283589"/>
    </source>
</evidence>
<reference evidence="7 8" key="1">
    <citation type="submission" date="2018-08" db="EMBL/GenBank/DDBJ databases">
        <title>A genome reference for cultivated species of the human gut microbiota.</title>
        <authorList>
            <person name="Zou Y."/>
            <person name="Xue W."/>
            <person name="Luo G."/>
        </authorList>
    </citation>
    <scope>NUCLEOTIDE SEQUENCE [LARGE SCALE GENOMIC DNA]</scope>
    <source>
        <strain evidence="4 7">AF14-49</strain>
        <strain evidence="6 8">AF34-33</strain>
        <strain evidence="5 9">OF02-7</strain>
    </source>
</reference>
<dbReference type="NCBIfam" id="TIGR00589">
    <property type="entry name" value="ogt"/>
    <property type="match status" value="1"/>
</dbReference>
<organism evidence="4 7">
    <name type="scientific">Butyricimonas virosa</name>
    <dbReference type="NCBI Taxonomy" id="544645"/>
    <lineage>
        <taxon>Bacteria</taxon>
        <taxon>Pseudomonadati</taxon>
        <taxon>Bacteroidota</taxon>
        <taxon>Bacteroidia</taxon>
        <taxon>Bacteroidales</taxon>
        <taxon>Odoribacteraceae</taxon>
        <taxon>Butyricimonas</taxon>
    </lineage>
</organism>
<dbReference type="EMBL" id="CP069450">
    <property type="protein sequence ID" value="QRO52029.1"/>
    <property type="molecule type" value="Genomic_DNA"/>
</dbReference>
<dbReference type="PANTHER" id="PTHR42942">
    <property type="entry name" value="6-O-METHYLGUANINE DNA METHYLTRANSFERASE"/>
    <property type="match status" value="1"/>
</dbReference>
<evidence type="ECO:0000313" key="5">
    <source>
        <dbReference type="EMBL" id="RGY16661.1"/>
    </source>
</evidence>